<dbReference type="SUPFAM" id="SSF51971">
    <property type="entry name" value="Nucleotide-binding domain"/>
    <property type="match status" value="1"/>
</dbReference>
<dbReference type="InterPro" id="IPR015899">
    <property type="entry name" value="UDP-GalPyranose_mutase_C"/>
</dbReference>
<dbReference type="EC" id="5.4.99.9" evidence="7"/>
<evidence type="ECO:0000256" key="4">
    <source>
        <dbReference type="ARBA" id="ARBA00022827"/>
    </source>
</evidence>
<dbReference type="GO" id="GO:0008767">
    <property type="term" value="F:UDP-galactopyranose mutase activity"/>
    <property type="evidence" value="ECO:0007669"/>
    <property type="project" value="UniProtKB-EC"/>
</dbReference>
<dbReference type="SUPFAM" id="SSF54373">
    <property type="entry name" value="FAD-linked reductases, C-terminal domain"/>
    <property type="match status" value="1"/>
</dbReference>
<dbReference type="InterPro" id="IPR004379">
    <property type="entry name" value="UDP-GALP_mutase"/>
</dbReference>
<dbReference type="PROSITE" id="PS51257">
    <property type="entry name" value="PROKAR_LIPOPROTEIN"/>
    <property type="match status" value="1"/>
</dbReference>
<dbReference type="RefSeq" id="WP_262400882.1">
    <property type="nucleotide sequence ID" value="NZ_JACRTB010000033.1"/>
</dbReference>
<accession>A0ABR7NM37</accession>
<comment type="similarity">
    <text evidence="2">Belongs to the UDP-galactopyranose/dTDP-fucopyranose mutase family.</text>
</comment>
<comment type="caution">
    <text evidence="7">The sequence shown here is derived from an EMBL/GenBank/DDBJ whole genome shotgun (WGS) entry which is preliminary data.</text>
</comment>
<gene>
    <name evidence="7" type="primary">glf</name>
    <name evidence="7" type="ORF">H8717_13835</name>
</gene>
<organism evidence="7 8">
    <name type="scientific">Yanshouia hominis</name>
    <dbReference type="NCBI Taxonomy" id="2763673"/>
    <lineage>
        <taxon>Bacteria</taxon>
        <taxon>Bacillati</taxon>
        <taxon>Bacillota</taxon>
        <taxon>Clostridia</taxon>
        <taxon>Eubacteriales</taxon>
        <taxon>Oscillospiraceae</taxon>
        <taxon>Yanshouia</taxon>
    </lineage>
</organism>
<evidence type="ECO:0000313" key="8">
    <source>
        <dbReference type="Proteomes" id="UP000658131"/>
    </source>
</evidence>
<protein>
    <submittedName>
        <fullName evidence="7">UDP-galactopyranose mutase</fullName>
        <ecNumber evidence="7">5.4.99.9</ecNumber>
    </submittedName>
</protein>
<evidence type="ECO:0000256" key="5">
    <source>
        <dbReference type="ARBA" id="ARBA00023235"/>
    </source>
</evidence>
<name>A0ABR7NM37_9FIRM</name>
<dbReference type="Proteomes" id="UP000658131">
    <property type="component" value="Unassembled WGS sequence"/>
</dbReference>
<dbReference type="PANTHER" id="PTHR21197:SF0">
    <property type="entry name" value="UDP-GALACTOPYRANOSE MUTASE"/>
    <property type="match status" value="1"/>
</dbReference>
<evidence type="ECO:0000256" key="1">
    <source>
        <dbReference type="ARBA" id="ARBA00001974"/>
    </source>
</evidence>
<dbReference type="EMBL" id="JACRTB010000033">
    <property type="protein sequence ID" value="MBC8577478.1"/>
    <property type="molecule type" value="Genomic_DNA"/>
</dbReference>
<sequence>MARTAQYDYLIVGSGLSGAVFACEAHRSGKRCLILERRGQIGGNVRDEEVDGILVHRYGPHIFHTSDPEVWAYVGRLAEMNHFINCPVANYRGEIYNLPFNMNTFSRLWGSITPAEAKSRLESERTPLDGPAKNLEQQAVSLVGREIFEKLIRGYTEKQWGRPCGELPAFIIRRIPVRYTYDNNYFNDRFQGIPCGGYTRMIERMLEGCEIRCGVDYLAAREHYRSLADQVVYTGMIDEYFGFSLGRLAYRSLRFEDERYEEANRQGVAVMNYTDLETPYTRTIEHKHFQFGQQPHTIVTREYPVEWKPGLEPYYPVNDEKNQRLYEKYAALAGREKGVLFCGRLAEYRYYDMDRAVKSALALAQRELS</sequence>
<keyword evidence="8" id="KW-1185">Reference proteome</keyword>
<keyword evidence="4" id="KW-0274">FAD</keyword>
<dbReference type="Pfam" id="PF13450">
    <property type="entry name" value="NAD_binding_8"/>
    <property type="match status" value="1"/>
</dbReference>
<keyword evidence="5 7" id="KW-0413">Isomerase</keyword>
<evidence type="ECO:0000259" key="6">
    <source>
        <dbReference type="Pfam" id="PF03275"/>
    </source>
</evidence>
<dbReference type="PANTHER" id="PTHR21197">
    <property type="entry name" value="UDP-GALACTOPYRANOSE MUTASE"/>
    <property type="match status" value="1"/>
</dbReference>
<evidence type="ECO:0000256" key="2">
    <source>
        <dbReference type="ARBA" id="ARBA00009321"/>
    </source>
</evidence>
<proteinExistence type="inferred from homology"/>
<dbReference type="Gene3D" id="3.40.50.720">
    <property type="entry name" value="NAD(P)-binding Rossmann-like Domain"/>
    <property type="match status" value="3"/>
</dbReference>
<evidence type="ECO:0000256" key="3">
    <source>
        <dbReference type="ARBA" id="ARBA00022630"/>
    </source>
</evidence>
<feature type="domain" description="UDP-galactopyranose mutase C-terminal" evidence="6">
    <location>
        <begin position="150"/>
        <end position="350"/>
    </location>
</feature>
<reference evidence="7 8" key="1">
    <citation type="submission" date="2020-08" db="EMBL/GenBank/DDBJ databases">
        <title>Genome public.</title>
        <authorList>
            <person name="Liu C."/>
            <person name="Sun Q."/>
        </authorList>
    </citation>
    <scope>NUCLEOTIDE SEQUENCE [LARGE SCALE GENOMIC DNA]</scope>
    <source>
        <strain evidence="7 8">BX1</strain>
    </source>
</reference>
<evidence type="ECO:0000313" key="7">
    <source>
        <dbReference type="EMBL" id="MBC8577478.1"/>
    </source>
</evidence>
<keyword evidence="3" id="KW-0285">Flavoprotein</keyword>
<comment type="cofactor">
    <cofactor evidence="1">
        <name>FAD</name>
        <dbReference type="ChEBI" id="CHEBI:57692"/>
    </cofactor>
</comment>
<dbReference type="NCBIfam" id="TIGR00031">
    <property type="entry name" value="UDP-GALP_mutase"/>
    <property type="match status" value="1"/>
</dbReference>
<dbReference type="Pfam" id="PF03275">
    <property type="entry name" value="GLF"/>
    <property type="match status" value="1"/>
</dbReference>